<evidence type="ECO:0000313" key="3">
    <source>
        <dbReference type="EMBL" id="SMB95139.1"/>
    </source>
</evidence>
<dbReference type="PANTHER" id="PTHR42759:SF5">
    <property type="entry name" value="METHANOL DEHYDROGENASE REGULATOR"/>
    <property type="match status" value="1"/>
</dbReference>
<dbReference type="InterPro" id="IPR027417">
    <property type="entry name" value="P-loop_NTPase"/>
</dbReference>
<dbReference type="SMART" id="SM00382">
    <property type="entry name" value="AAA"/>
    <property type="match status" value="1"/>
</dbReference>
<dbReference type="EMBL" id="FWWU01000009">
    <property type="protein sequence ID" value="SMB95139.1"/>
    <property type="molecule type" value="Genomic_DNA"/>
</dbReference>
<dbReference type="CDD" id="cd00009">
    <property type="entry name" value="AAA"/>
    <property type="match status" value="1"/>
</dbReference>
<evidence type="ECO:0000256" key="1">
    <source>
        <dbReference type="SAM" id="MobiDB-lite"/>
    </source>
</evidence>
<evidence type="ECO:0000259" key="2">
    <source>
        <dbReference type="SMART" id="SM00382"/>
    </source>
</evidence>
<dbReference type="AlphaFoldDB" id="A0A1W1VP55"/>
<evidence type="ECO:0000313" key="4">
    <source>
        <dbReference type="Proteomes" id="UP000192582"/>
    </source>
</evidence>
<dbReference type="Gene3D" id="3.40.50.300">
    <property type="entry name" value="P-loop containing nucleotide triphosphate hydrolases"/>
    <property type="match status" value="1"/>
</dbReference>
<feature type="domain" description="AAA+ ATPase" evidence="2">
    <location>
        <begin position="92"/>
        <end position="233"/>
    </location>
</feature>
<dbReference type="PANTHER" id="PTHR42759">
    <property type="entry name" value="MOXR FAMILY PROTEIN"/>
    <property type="match status" value="1"/>
</dbReference>
<name>A0A1W1VP55_9DEIO</name>
<reference evidence="3 4" key="1">
    <citation type="submission" date="2017-04" db="EMBL/GenBank/DDBJ databases">
        <authorList>
            <person name="Afonso C.L."/>
            <person name="Miller P.J."/>
            <person name="Scott M.A."/>
            <person name="Spackman E."/>
            <person name="Goraichik I."/>
            <person name="Dimitrov K.M."/>
            <person name="Suarez D.L."/>
            <person name="Swayne D.E."/>
        </authorList>
    </citation>
    <scope>NUCLEOTIDE SEQUENCE [LARGE SCALE GENOMIC DNA]</scope>
    <source>
        <strain evidence="3 4">KR-140</strain>
    </source>
</reference>
<keyword evidence="4" id="KW-1185">Reference proteome</keyword>
<dbReference type="InterPro" id="IPR003593">
    <property type="entry name" value="AAA+_ATPase"/>
</dbReference>
<gene>
    <name evidence="3" type="ORF">SAMN00790413_02713</name>
</gene>
<organism evidence="3 4">
    <name type="scientific">Deinococcus hopiensis KR-140</name>
    <dbReference type="NCBI Taxonomy" id="695939"/>
    <lineage>
        <taxon>Bacteria</taxon>
        <taxon>Thermotogati</taxon>
        <taxon>Deinococcota</taxon>
        <taxon>Deinococci</taxon>
        <taxon>Deinococcales</taxon>
        <taxon>Deinococcaceae</taxon>
        <taxon>Deinococcus</taxon>
    </lineage>
</organism>
<dbReference type="STRING" id="695939.SAMN00790413_02713"/>
<dbReference type="InterPro" id="IPR050764">
    <property type="entry name" value="CbbQ/NirQ/NorQ/GpvN"/>
</dbReference>
<dbReference type="Pfam" id="PF17863">
    <property type="entry name" value="AAA_lid_2"/>
    <property type="match status" value="1"/>
</dbReference>
<sequence length="363" mass="39107">MGGGARPVPHHLHHPFILQLGLPRQWGTWQYGPRRAVKLQGMTRASSSGPPSSGPPRSVETVGPVLRALEQLDRVLLGKPGQVRLAVACLLARGHLLIEDQPGVGKTTLAHALARTLGLSFRRVQFTADLLPADLLGVSVWDAREAAFRYHPGPIFSEVLLADEINRATPKTQGALLEAMEERTVSEGGVTRPLPEPFFVIATQNPAAFVGTSPLPEAQLDRFLLTVTLGYPDPRAERTLLETGGRGQVVRDLPPVLDVPALLAAQRDVDGVHAAPPLLDYLQLLARATREHPALSVGLSPRALLALLAAARAWAYLAGRRMVLPEDVQAVFAPLAVHRLPTRDPAVRTGDVLARILTDTPIP</sequence>
<protein>
    <submittedName>
        <fullName evidence="3">MoxR-like ATPase</fullName>
    </submittedName>
</protein>
<dbReference type="Proteomes" id="UP000192582">
    <property type="component" value="Unassembled WGS sequence"/>
</dbReference>
<accession>A0A1W1VP55</accession>
<dbReference type="GO" id="GO:0005524">
    <property type="term" value="F:ATP binding"/>
    <property type="evidence" value="ECO:0007669"/>
    <property type="project" value="InterPro"/>
</dbReference>
<dbReference type="Pfam" id="PF07726">
    <property type="entry name" value="AAA_3"/>
    <property type="match status" value="1"/>
</dbReference>
<feature type="region of interest" description="Disordered" evidence="1">
    <location>
        <begin position="40"/>
        <end position="60"/>
    </location>
</feature>
<dbReference type="InterPro" id="IPR041628">
    <property type="entry name" value="ChlI/MoxR_AAA_lid"/>
</dbReference>
<proteinExistence type="predicted"/>
<dbReference type="InterPro" id="IPR011703">
    <property type="entry name" value="ATPase_AAA-3"/>
</dbReference>
<dbReference type="Gene3D" id="1.10.8.80">
    <property type="entry name" value="Magnesium chelatase subunit I, C-Terminal domain"/>
    <property type="match status" value="1"/>
</dbReference>
<dbReference type="GO" id="GO:0016887">
    <property type="term" value="F:ATP hydrolysis activity"/>
    <property type="evidence" value="ECO:0007669"/>
    <property type="project" value="InterPro"/>
</dbReference>
<dbReference type="SUPFAM" id="SSF52540">
    <property type="entry name" value="P-loop containing nucleoside triphosphate hydrolases"/>
    <property type="match status" value="1"/>
</dbReference>